<dbReference type="InterPro" id="IPR059117">
    <property type="entry name" value="APS_kinase_dom"/>
</dbReference>
<dbReference type="GO" id="GO:0010134">
    <property type="term" value="P:sulfate assimilation via adenylyl sulfate reduction"/>
    <property type="evidence" value="ECO:0007669"/>
    <property type="project" value="TreeGrafter"/>
</dbReference>
<dbReference type="InterPro" id="IPR027417">
    <property type="entry name" value="P-loop_NTPase"/>
</dbReference>
<dbReference type="Gene3D" id="3.40.50.300">
    <property type="entry name" value="P-loop containing nucleotide triphosphate hydrolases"/>
    <property type="match status" value="1"/>
</dbReference>
<dbReference type="GO" id="GO:0004020">
    <property type="term" value="F:adenylylsulfate kinase activity"/>
    <property type="evidence" value="ECO:0007669"/>
    <property type="project" value="InterPro"/>
</dbReference>
<dbReference type="Proteomes" id="UP001165135">
    <property type="component" value="Unassembled WGS sequence"/>
</dbReference>
<protein>
    <submittedName>
        <fullName evidence="3">Adenylyl-sulfate kinase</fullName>
    </submittedName>
</protein>
<dbReference type="SUPFAM" id="SSF52540">
    <property type="entry name" value="P-loop containing nucleoside triphosphate hydrolases"/>
    <property type="match status" value="1"/>
</dbReference>
<dbReference type="GO" id="GO:0004781">
    <property type="term" value="F:sulfate adenylyltransferase (ATP) activity"/>
    <property type="evidence" value="ECO:0007669"/>
    <property type="project" value="TreeGrafter"/>
</dbReference>
<dbReference type="NCBIfam" id="NF004041">
    <property type="entry name" value="PRK05541.1"/>
    <property type="match status" value="1"/>
</dbReference>
<keyword evidence="1" id="KW-0808">Transferase</keyword>
<dbReference type="Pfam" id="PF01583">
    <property type="entry name" value="APS_kinase"/>
    <property type="match status" value="1"/>
</dbReference>
<dbReference type="EMBL" id="BSTJ01000012">
    <property type="protein sequence ID" value="GLY79628.1"/>
    <property type="molecule type" value="Genomic_DNA"/>
</dbReference>
<evidence type="ECO:0000313" key="4">
    <source>
        <dbReference type="Proteomes" id="UP001165135"/>
    </source>
</evidence>
<sequence>MVIWLIGMSGAGKTTVGTRLVTRLKAESPNVVYLDGDLLRDVWGESLGHDVQGREANAGRVSRLCAMLDRQGINVVAAVLSIFPEWQEWNRETFSEYFEVFLDVPMSVLEERDTKGLYQAARNGRMRDVVGVDIPFPRPPKPDLVLQSWGPDGTPDALVDRVLAALPAVRS</sequence>
<dbReference type="GO" id="GO:0005524">
    <property type="term" value="F:ATP binding"/>
    <property type="evidence" value="ECO:0007669"/>
    <property type="project" value="InterPro"/>
</dbReference>
<name>A0A9W6VP78_9ACTN</name>
<dbReference type="PANTHER" id="PTHR42700">
    <property type="entry name" value="SULFATE ADENYLYLTRANSFERASE"/>
    <property type="match status" value="1"/>
</dbReference>
<proteinExistence type="predicted"/>
<comment type="caution">
    <text evidence="3">The sequence shown here is derived from an EMBL/GenBank/DDBJ whole genome shotgun (WGS) entry which is preliminary data.</text>
</comment>
<organism evidence="3 4">
    <name type="scientific">Actinoallomurus iriomotensis</name>
    <dbReference type="NCBI Taxonomy" id="478107"/>
    <lineage>
        <taxon>Bacteria</taxon>
        <taxon>Bacillati</taxon>
        <taxon>Actinomycetota</taxon>
        <taxon>Actinomycetes</taxon>
        <taxon>Streptosporangiales</taxon>
        <taxon>Thermomonosporaceae</taxon>
        <taxon>Actinoallomurus</taxon>
    </lineage>
</organism>
<dbReference type="AlphaFoldDB" id="A0A9W6VP78"/>
<evidence type="ECO:0000259" key="2">
    <source>
        <dbReference type="Pfam" id="PF01583"/>
    </source>
</evidence>
<keyword evidence="3" id="KW-0418">Kinase</keyword>
<reference evidence="3" key="1">
    <citation type="submission" date="2023-03" db="EMBL/GenBank/DDBJ databases">
        <title>Actinoallomurus iriomotensis NBRC 103681.</title>
        <authorList>
            <person name="Ichikawa N."/>
            <person name="Sato H."/>
            <person name="Tonouchi N."/>
        </authorList>
    </citation>
    <scope>NUCLEOTIDE SEQUENCE</scope>
    <source>
        <strain evidence="3">NBRC 103681</strain>
    </source>
</reference>
<evidence type="ECO:0000313" key="3">
    <source>
        <dbReference type="EMBL" id="GLY79628.1"/>
    </source>
</evidence>
<accession>A0A9W6VP78</accession>
<evidence type="ECO:0000256" key="1">
    <source>
        <dbReference type="ARBA" id="ARBA00022679"/>
    </source>
</evidence>
<dbReference type="InterPro" id="IPR050512">
    <property type="entry name" value="Sulf_AdTrans/APS_kinase"/>
</dbReference>
<dbReference type="PANTHER" id="PTHR42700:SF1">
    <property type="entry name" value="SULFATE ADENYLYLTRANSFERASE"/>
    <property type="match status" value="1"/>
</dbReference>
<dbReference type="GO" id="GO:0019379">
    <property type="term" value="P:sulfate assimilation, phosphoadenylyl sulfate reduction by phosphoadenylyl-sulfate reductase (thioredoxin)"/>
    <property type="evidence" value="ECO:0007669"/>
    <property type="project" value="TreeGrafter"/>
</dbReference>
<dbReference type="RefSeq" id="WP_285631380.1">
    <property type="nucleotide sequence ID" value="NZ_BSTJ01000012.1"/>
</dbReference>
<feature type="domain" description="APS kinase" evidence="2">
    <location>
        <begin position="1"/>
        <end position="146"/>
    </location>
</feature>
<dbReference type="GO" id="GO:0005737">
    <property type="term" value="C:cytoplasm"/>
    <property type="evidence" value="ECO:0007669"/>
    <property type="project" value="TreeGrafter"/>
</dbReference>
<dbReference type="CDD" id="cd02027">
    <property type="entry name" value="APSK"/>
    <property type="match status" value="1"/>
</dbReference>
<gene>
    <name evidence="3" type="ORF">Airi01_078950</name>
</gene>